<evidence type="ECO:0000256" key="1">
    <source>
        <dbReference type="SAM" id="Coils"/>
    </source>
</evidence>
<keyword evidence="3" id="KW-0547">Nucleotide-binding</keyword>
<dbReference type="InterPro" id="IPR008571">
    <property type="entry name" value="HerA-like"/>
</dbReference>
<protein>
    <submittedName>
        <fullName evidence="3">ATP-binding protein</fullName>
    </submittedName>
</protein>
<dbReference type="EMBL" id="RQNR01000001">
    <property type="protein sequence ID" value="RQN26502.1"/>
    <property type="molecule type" value="Genomic_DNA"/>
</dbReference>
<dbReference type="Pfam" id="PF10412">
    <property type="entry name" value="TrwB_AAD_bind"/>
    <property type="match status" value="1"/>
</dbReference>
<name>A0AAE8FUZ6_CLOPF</name>
<evidence type="ECO:0000313" key="4">
    <source>
        <dbReference type="Proteomes" id="UP000273641"/>
    </source>
</evidence>
<dbReference type="InterPro" id="IPR019476">
    <property type="entry name" value="T4SS_TraD_DNA-bd"/>
</dbReference>
<dbReference type="Proteomes" id="UP000273641">
    <property type="component" value="Unassembled WGS sequence"/>
</dbReference>
<keyword evidence="3" id="KW-0067">ATP-binding</keyword>
<sequence length="1770" mass="205980">MKYFINSIEHEIEKQEQKNQINLIKLEGIESPIIYKEICKYFKNSNLDFEAKLSREKFEEFKKEYNNNDELEILESIKFLENNNFIDFDGAMTKWRNGIATDNKNDTTKLVLLMGTELVQDKGGLADFYTINPQTIIKSLKKDKYYAYFKEVIENSGVNIKDSNEVTKAINRIFDEIFSIFPIDLIKVSNIAENLEGETFKIVDEIIEFIFDLIPKYWDLPCMNNIRPSFNKLKGKSAKAADVIKKAYNFVNRKEYKTSYPNKSKINKIKSKLEEFKKNNSIEDDLKFPVDTEVFGDFEEFSNVLIDFIKGINFEENRKKLMQIDFAIVNEILKLKVKEEGSSKVKKEKVNKISGNPIEIYSEIILDSLNEYKKENNNFPNEIIFNIESITLGNCIDNDELLEEYKSISAYLGGILDFINKENFEFGDENLEIKYLDDKDPFSNRRLEIKDENDAVIEGIEAIDISRSKNINVASKINIKVLVCKKEEAGNGEYLTTNLYENEWQWVFNPINSWKTQFLLCKNIINNELYSVDNIPLGWYCENLNELIGFENEDEFLNKLLESKIKIITSEIEEKVKFISSVDNQVTTLKYLFKEMSEDIFKNGFFYEIQNEDSKIYKFIFKYYNLIKFVNLNFKSFKTIEKEKIFILLNLFNIGKSNKDGIEDKEYDNVIMPPIHPIMLEKLVDQQIFIRKSIKDILISSIDKKVDSSKLKNKIIKMIQLSEITTGADALFGNKNLLTSEKVIANYAIYEDLDYKSEEILNGYNSLIIEDDEINISDILKSSPKSLIISENIIDYIKIFPTRADGIKITMLNPESLQYIVSGINEVVKAFSDEGINIKLTIIRDKNEKSGVDYLKYWLDNKLSEKDNINIKTFVINKDFESNHIIKDLEDTLKQQDIIFVGNILKIKSVELREIFEGDYEENNDASKYPMVFPPLPLSKSANKRAINITQSQFDLEYEHTQLLNKIKNPSSKECEFKVVKEIAINERKNELLQNIHNSAKWVVCMDESIDKEILSNKNKGHIVGFTTGKGNYGELNVTVSARNDILEDIKIKLKNRLRKHFRSWSNDENTLDSVADFCIKTAEELDGGKILKALNSSDFAIHSFLSYIITLQYLNIPSCDDEYVVRILLNLDSHMHWFEELVINENDEDKIRPDLLLLEIKKDDFCDEYGNLKINATVIECKMGNEDNVKKNKAITQVKKGILSLSKIWDKSIETSKRYWSNQLYRALIFSKINIDEDDEKYERVINKIEGVLNGRYKINWSGKVFAYWINSKEITCIDNCVYDIDDVEHITSDIRIIECGQLYIKKMLLPEEKREENQVFEEEVIEDLDDMDSLFEKLEADNIDKEKDYIEEVEVRNQLNNKEKEIYKENNNELNNENVEILSEENGNYKELKDIRVLVGKEERINKNIYWEYGNKELNNRHLFISGRSGTGKTYCIQCLLYELTKQGVPAIIFDYTDGFREDKLDPIFREFLGERLKQKIVMFEKFDINPFKRQKISISGFTKDEEDIDIARRIAETFKSVYSLGDQQFSNLYTATRNGLEKFGDKMDFSILAQELEELGTKEAKTTLSKIQVFLDTKAFDNNSEFSWEKLIKSDGDVFIVQLTGYTRDVQTLLTTLILWDIWNYARRFGSEDNPFVVVLDEAQNLDHSETSPSGYILTEGRKFGVSGWYATQFLKGQMDIDEIGRLQQAAQKIYFAPPETEIKDIARIIDSDAKEAKIWEEKLKFLGKGECVISGQMKQPNGERLIRYSPKIIKVSSLEERKNGNL</sequence>
<keyword evidence="1" id="KW-0175">Coiled coil</keyword>
<dbReference type="RefSeq" id="WP_124230964.1">
    <property type="nucleotide sequence ID" value="NZ_CP120749.1"/>
</dbReference>
<evidence type="ECO:0000259" key="2">
    <source>
        <dbReference type="Pfam" id="PF10412"/>
    </source>
</evidence>
<feature type="domain" description="Type IV secretion system coupling protein TraD DNA-binding" evidence="2">
    <location>
        <begin position="1419"/>
        <end position="1669"/>
    </location>
</feature>
<evidence type="ECO:0000313" key="3">
    <source>
        <dbReference type="EMBL" id="RQN26502.1"/>
    </source>
</evidence>
<dbReference type="GO" id="GO:0005524">
    <property type="term" value="F:ATP binding"/>
    <property type="evidence" value="ECO:0007669"/>
    <property type="project" value="UniProtKB-KW"/>
</dbReference>
<accession>A0AAE8FUZ6</accession>
<comment type="caution">
    <text evidence="3">The sequence shown here is derived from an EMBL/GenBank/DDBJ whole genome shotgun (WGS) entry which is preliminary data.</text>
</comment>
<gene>
    <name evidence="3" type="ORF">EHZ11_05035</name>
</gene>
<dbReference type="PANTHER" id="PTHR42957">
    <property type="entry name" value="HELICASE MJ1565-RELATED"/>
    <property type="match status" value="1"/>
</dbReference>
<proteinExistence type="predicted"/>
<feature type="coiled-coil region" evidence="1">
    <location>
        <begin position="1352"/>
        <end position="1386"/>
    </location>
</feature>
<dbReference type="Gene3D" id="3.40.50.300">
    <property type="entry name" value="P-loop containing nucleotide triphosphate hydrolases"/>
    <property type="match status" value="2"/>
</dbReference>
<dbReference type="InterPro" id="IPR027417">
    <property type="entry name" value="P-loop_NTPase"/>
</dbReference>
<organism evidence="3 4">
    <name type="scientific">Clostridium perfringens</name>
    <dbReference type="NCBI Taxonomy" id="1502"/>
    <lineage>
        <taxon>Bacteria</taxon>
        <taxon>Bacillati</taxon>
        <taxon>Bacillota</taxon>
        <taxon>Clostridia</taxon>
        <taxon>Eubacteriales</taxon>
        <taxon>Clostridiaceae</taxon>
        <taxon>Clostridium</taxon>
    </lineage>
</organism>
<dbReference type="SUPFAM" id="SSF52540">
    <property type="entry name" value="P-loop containing nucleoside triphosphate hydrolases"/>
    <property type="match status" value="1"/>
</dbReference>
<reference evidence="3 4" key="1">
    <citation type="submission" date="2018-11" db="EMBL/GenBank/DDBJ databases">
        <title>Draft genome sequences of potential pathogenic Clostridium perfringens from environmental surface water in the North West Province, South Africa.</title>
        <authorList>
            <person name="Fourie J.C.J."/>
            <person name="Sanko T.J."/>
            <person name="Bezuidenhout C."/>
            <person name="Mienie C."/>
            <person name="Adeleke R."/>
        </authorList>
    </citation>
    <scope>NUCLEOTIDE SEQUENCE [LARGE SCALE GENOMIC DNA]</scope>
    <source>
        <strain evidence="3 4">SC4-C13</strain>
    </source>
</reference>
<dbReference type="PANTHER" id="PTHR42957:SF1">
    <property type="entry name" value="HELICASE MJ1565-RELATED"/>
    <property type="match status" value="1"/>
</dbReference>